<accession>A0A4Y9XWJ9</accession>
<evidence type="ECO:0000313" key="2">
    <source>
        <dbReference type="EMBL" id="TFY54172.1"/>
    </source>
</evidence>
<reference evidence="2 3" key="1">
    <citation type="submission" date="2019-01" db="EMBL/GenBank/DDBJ databases">
        <title>Genome sequencing of the rare red list fungi Fomitopsis rosea.</title>
        <authorList>
            <person name="Buettner E."/>
            <person name="Kellner H."/>
        </authorList>
    </citation>
    <scope>NUCLEOTIDE SEQUENCE [LARGE SCALE GENOMIC DNA]</scope>
    <source>
        <strain evidence="2 3">DSM 105464</strain>
    </source>
</reference>
<dbReference type="EMBL" id="JADCUA010000003">
    <property type="protein sequence ID" value="KAH9842014.1"/>
    <property type="molecule type" value="Genomic_DNA"/>
</dbReference>
<proteinExistence type="predicted"/>
<dbReference type="Proteomes" id="UP000298390">
    <property type="component" value="Unassembled WGS sequence"/>
</dbReference>
<reference evidence="1 4" key="2">
    <citation type="journal article" date="2021" name="Environ. Microbiol.">
        <title>Gene family expansions and transcriptome signatures uncover fungal adaptations to wood decay.</title>
        <authorList>
            <person name="Hage H."/>
            <person name="Miyauchi S."/>
            <person name="Viragh M."/>
            <person name="Drula E."/>
            <person name="Min B."/>
            <person name="Chaduli D."/>
            <person name="Navarro D."/>
            <person name="Favel A."/>
            <person name="Norest M."/>
            <person name="Lesage-Meessen L."/>
            <person name="Balint B."/>
            <person name="Merenyi Z."/>
            <person name="de Eugenio L."/>
            <person name="Morin E."/>
            <person name="Martinez A.T."/>
            <person name="Baldrian P."/>
            <person name="Stursova M."/>
            <person name="Martinez M.J."/>
            <person name="Novotny C."/>
            <person name="Magnuson J.K."/>
            <person name="Spatafora J.W."/>
            <person name="Maurice S."/>
            <person name="Pangilinan J."/>
            <person name="Andreopoulos W."/>
            <person name="LaButti K."/>
            <person name="Hundley H."/>
            <person name="Na H."/>
            <person name="Kuo A."/>
            <person name="Barry K."/>
            <person name="Lipzen A."/>
            <person name="Henrissat B."/>
            <person name="Riley R."/>
            <person name="Ahrendt S."/>
            <person name="Nagy L.G."/>
            <person name="Grigoriev I.V."/>
            <person name="Martin F."/>
            <person name="Rosso M.N."/>
        </authorList>
    </citation>
    <scope>NUCLEOTIDE SEQUENCE [LARGE SCALE GENOMIC DNA]</scope>
    <source>
        <strain evidence="1 4">CIRM-BRFM 1785</strain>
    </source>
</reference>
<sequence>MFAQMNANLRVKRTVFRTSGIYVKLPCSGDITDACWRPSTFTIKELSTGQYAVFLVDSFDRSRSGSSVFDAKWTMDAHQSDGILSWSNGQAVYQFMLRSFSVSKYLSLIRAFAGGLRLAHEQLQALEGLLSAHLEGEPSDVQPGQDIEDGVDIQEEVLMNVDGGALY</sequence>
<evidence type="ECO:0000313" key="4">
    <source>
        <dbReference type="Proteomes" id="UP000814176"/>
    </source>
</evidence>
<evidence type="ECO:0000313" key="3">
    <source>
        <dbReference type="Proteomes" id="UP000298390"/>
    </source>
</evidence>
<dbReference type="Proteomes" id="UP000814176">
    <property type="component" value="Unassembled WGS sequence"/>
</dbReference>
<gene>
    <name evidence="1" type="ORF">C8Q71DRAFT_721041</name>
    <name evidence="2" type="ORF">EVJ58_g9018</name>
</gene>
<dbReference type="EMBL" id="SEKV01000730">
    <property type="protein sequence ID" value="TFY54172.1"/>
    <property type="molecule type" value="Genomic_DNA"/>
</dbReference>
<dbReference type="GeneID" id="72002135"/>
<name>A0A4Y9XWJ9_9APHY</name>
<dbReference type="RefSeq" id="XP_047783313.1">
    <property type="nucleotide sequence ID" value="XM_047921403.1"/>
</dbReference>
<protein>
    <submittedName>
        <fullName evidence="2">Uncharacterized protein</fullName>
    </submittedName>
</protein>
<organism evidence="2 3">
    <name type="scientific">Rhodofomes roseus</name>
    <dbReference type="NCBI Taxonomy" id="34475"/>
    <lineage>
        <taxon>Eukaryota</taxon>
        <taxon>Fungi</taxon>
        <taxon>Dikarya</taxon>
        <taxon>Basidiomycota</taxon>
        <taxon>Agaricomycotina</taxon>
        <taxon>Agaricomycetes</taxon>
        <taxon>Polyporales</taxon>
        <taxon>Rhodofomes</taxon>
    </lineage>
</organism>
<keyword evidence="4" id="KW-1185">Reference proteome</keyword>
<dbReference type="AlphaFoldDB" id="A0A4Y9XWJ9"/>
<comment type="caution">
    <text evidence="2">The sequence shown here is derived from an EMBL/GenBank/DDBJ whole genome shotgun (WGS) entry which is preliminary data.</text>
</comment>
<evidence type="ECO:0000313" key="1">
    <source>
        <dbReference type="EMBL" id="KAH9842014.1"/>
    </source>
</evidence>